<dbReference type="InterPro" id="IPR036174">
    <property type="entry name" value="Znf_Sec23_Sec24_sf"/>
</dbReference>
<dbReference type="AlphaFoldDB" id="A0A9N9MH03"/>
<evidence type="ECO:0000256" key="11">
    <source>
        <dbReference type="ARBA" id="ARBA00023136"/>
    </source>
</evidence>
<dbReference type="Pfam" id="PF08033">
    <property type="entry name" value="Sec23_BS"/>
    <property type="match status" value="1"/>
</dbReference>
<dbReference type="InterPro" id="IPR006895">
    <property type="entry name" value="Znf_Sec23_Sec24"/>
</dbReference>
<dbReference type="InterPro" id="IPR036175">
    <property type="entry name" value="Sec23/24_helical_dom_sf"/>
</dbReference>
<dbReference type="InterPro" id="IPR041742">
    <property type="entry name" value="Sec24-like_trunk_dom"/>
</dbReference>
<keyword evidence="6" id="KW-0963">Cytoplasm</keyword>
<evidence type="ECO:0000259" key="14">
    <source>
        <dbReference type="Pfam" id="PF00626"/>
    </source>
</evidence>
<protein>
    <recommendedName>
        <fullName evidence="21">Protein transport protein Sec24A</fullName>
    </recommendedName>
</protein>
<evidence type="ECO:0000313" key="19">
    <source>
        <dbReference type="EMBL" id="CAG9761926.1"/>
    </source>
</evidence>
<evidence type="ECO:0000256" key="13">
    <source>
        <dbReference type="SAM" id="MobiDB-lite"/>
    </source>
</evidence>
<comment type="subcellular location">
    <subcellularLocation>
        <location evidence="1">Cytoplasmic vesicle</location>
        <location evidence="1">COPII-coated vesicle membrane</location>
        <topology evidence="1">Peripheral membrane protein</topology>
        <orientation evidence="1">Cytoplasmic side</orientation>
    </subcellularLocation>
    <subcellularLocation>
        <location evidence="3">Endoplasmic reticulum membrane</location>
        <topology evidence="3">Peripheral membrane protein</topology>
        <orientation evidence="3">Cytoplasmic side</orientation>
    </subcellularLocation>
    <subcellularLocation>
        <location evidence="2">Golgi apparatus membrane</location>
    </subcellularLocation>
</comment>
<evidence type="ECO:0000256" key="10">
    <source>
        <dbReference type="ARBA" id="ARBA00023034"/>
    </source>
</evidence>
<dbReference type="InterPro" id="IPR050550">
    <property type="entry name" value="SEC23_SEC24_subfamily"/>
</dbReference>
<dbReference type="GO" id="GO:0008270">
    <property type="term" value="F:zinc ion binding"/>
    <property type="evidence" value="ECO:0007669"/>
    <property type="project" value="InterPro"/>
</dbReference>
<evidence type="ECO:0008006" key="21">
    <source>
        <dbReference type="Google" id="ProtNLM"/>
    </source>
</evidence>
<gene>
    <name evidence="19" type="ORF">CEUTPL_LOCUS2616</name>
</gene>
<evidence type="ECO:0000256" key="5">
    <source>
        <dbReference type="ARBA" id="ARBA00022448"/>
    </source>
</evidence>
<feature type="compositionally biased region" description="Polar residues" evidence="13">
    <location>
        <begin position="300"/>
        <end position="324"/>
    </location>
</feature>
<dbReference type="InterPro" id="IPR029006">
    <property type="entry name" value="ADF-H/Gelsolin-like_dom_sf"/>
</dbReference>
<dbReference type="GO" id="GO:0070971">
    <property type="term" value="C:endoplasmic reticulum exit site"/>
    <property type="evidence" value="ECO:0007669"/>
    <property type="project" value="TreeGrafter"/>
</dbReference>
<keyword evidence="5" id="KW-0813">Transport</keyword>
<dbReference type="SUPFAM" id="SSF82754">
    <property type="entry name" value="C-terminal, gelsolin-like domain of Sec23/24"/>
    <property type="match status" value="1"/>
</dbReference>
<dbReference type="GO" id="GO:0005789">
    <property type="term" value="C:endoplasmic reticulum membrane"/>
    <property type="evidence" value="ECO:0007669"/>
    <property type="project" value="UniProtKB-SubCell"/>
</dbReference>
<evidence type="ECO:0000256" key="1">
    <source>
        <dbReference type="ARBA" id="ARBA00004299"/>
    </source>
</evidence>
<dbReference type="GO" id="GO:0006886">
    <property type="term" value="P:intracellular protein transport"/>
    <property type="evidence" value="ECO:0007669"/>
    <property type="project" value="InterPro"/>
</dbReference>
<dbReference type="Pfam" id="PF04811">
    <property type="entry name" value="Sec23_trunk"/>
    <property type="match status" value="1"/>
</dbReference>
<feature type="compositionally biased region" description="Polar residues" evidence="13">
    <location>
        <begin position="8"/>
        <end position="37"/>
    </location>
</feature>
<feature type="region of interest" description="Disordered" evidence="13">
    <location>
        <begin position="269"/>
        <end position="337"/>
    </location>
</feature>
<dbReference type="InterPro" id="IPR036180">
    <property type="entry name" value="Gelsolin-like_dom_sf"/>
</dbReference>
<dbReference type="Gene3D" id="2.60.40.1670">
    <property type="entry name" value="beta-sandwich domain of Sec23/24"/>
    <property type="match status" value="1"/>
</dbReference>
<evidence type="ECO:0000256" key="12">
    <source>
        <dbReference type="ARBA" id="ARBA00023329"/>
    </source>
</evidence>
<reference evidence="19" key="1">
    <citation type="submission" date="2022-01" db="EMBL/GenBank/DDBJ databases">
        <authorList>
            <person name="King R."/>
        </authorList>
    </citation>
    <scope>NUCLEOTIDE SEQUENCE</scope>
</reference>
<dbReference type="InterPro" id="IPR006900">
    <property type="entry name" value="Sec23/24_helical_dom"/>
</dbReference>
<feature type="compositionally biased region" description="Low complexity" evidence="13">
    <location>
        <begin position="185"/>
        <end position="204"/>
    </location>
</feature>
<keyword evidence="20" id="KW-1185">Reference proteome</keyword>
<evidence type="ECO:0000256" key="4">
    <source>
        <dbReference type="ARBA" id="ARBA00008334"/>
    </source>
</evidence>
<keyword evidence="12" id="KW-0968">Cytoplasmic vesicle</keyword>
<dbReference type="OrthoDB" id="49016at2759"/>
<feature type="domain" description="Zinc finger Sec23/Sec24-type" evidence="15">
    <location>
        <begin position="478"/>
        <end position="514"/>
    </location>
</feature>
<organism evidence="19 20">
    <name type="scientific">Ceutorhynchus assimilis</name>
    <name type="common">cabbage seed weevil</name>
    <dbReference type="NCBI Taxonomy" id="467358"/>
    <lineage>
        <taxon>Eukaryota</taxon>
        <taxon>Metazoa</taxon>
        <taxon>Ecdysozoa</taxon>
        <taxon>Arthropoda</taxon>
        <taxon>Hexapoda</taxon>
        <taxon>Insecta</taxon>
        <taxon>Pterygota</taxon>
        <taxon>Neoptera</taxon>
        <taxon>Endopterygota</taxon>
        <taxon>Coleoptera</taxon>
        <taxon>Polyphaga</taxon>
        <taxon>Cucujiformia</taxon>
        <taxon>Curculionidae</taxon>
        <taxon>Ceutorhynchinae</taxon>
        <taxon>Ceutorhynchus</taxon>
    </lineage>
</organism>
<evidence type="ECO:0000256" key="6">
    <source>
        <dbReference type="ARBA" id="ARBA00022490"/>
    </source>
</evidence>
<dbReference type="Pfam" id="PF04810">
    <property type="entry name" value="zf-Sec23_Sec24"/>
    <property type="match status" value="1"/>
</dbReference>
<keyword evidence="9" id="KW-0653">Protein transport</keyword>
<feature type="domain" description="Sec23/Sec24 helical" evidence="17">
    <location>
        <begin position="888"/>
        <end position="989"/>
    </location>
</feature>
<dbReference type="Pfam" id="PF04815">
    <property type="entry name" value="Sec23_helical"/>
    <property type="match status" value="1"/>
</dbReference>
<evidence type="ECO:0000259" key="16">
    <source>
        <dbReference type="Pfam" id="PF04811"/>
    </source>
</evidence>
<evidence type="ECO:0000256" key="2">
    <source>
        <dbReference type="ARBA" id="ARBA00004394"/>
    </source>
</evidence>
<dbReference type="PANTHER" id="PTHR13803">
    <property type="entry name" value="SEC24-RELATED PROTEIN"/>
    <property type="match status" value="1"/>
</dbReference>
<dbReference type="SUPFAM" id="SSF82919">
    <property type="entry name" value="Zn-finger domain of Sec23/24"/>
    <property type="match status" value="1"/>
</dbReference>
<dbReference type="InterPro" id="IPR007123">
    <property type="entry name" value="Gelsolin-like_dom"/>
</dbReference>
<dbReference type="SUPFAM" id="SSF81811">
    <property type="entry name" value="Helical domain of Sec23/24"/>
    <property type="match status" value="1"/>
</dbReference>
<feature type="region of interest" description="Disordered" evidence="13">
    <location>
        <begin position="185"/>
        <end position="240"/>
    </location>
</feature>
<dbReference type="Gene3D" id="3.40.50.410">
    <property type="entry name" value="von Willebrand factor, type A domain"/>
    <property type="match status" value="1"/>
</dbReference>
<dbReference type="InterPro" id="IPR006896">
    <property type="entry name" value="Sec23/24_trunk_dom"/>
</dbReference>
<evidence type="ECO:0000256" key="9">
    <source>
        <dbReference type="ARBA" id="ARBA00022927"/>
    </source>
</evidence>
<dbReference type="FunFam" id="2.30.30.380:FF:000004">
    <property type="entry name" value="SEC24 homolog B, COPII coat complex component"/>
    <property type="match status" value="1"/>
</dbReference>
<dbReference type="GO" id="GO:0090110">
    <property type="term" value="P:COPII-coated vesicle cargo loading"/>
    <property type="evidence" value="ECO:0007669"/>
    <property type="project" value="TreeGrafter"/>
</dbReference>
<evidence type="ECO:0000256" key="3">
    <source>
        <dbReference type="ARBA" id="ARBA00004397"/>
    </source>
</evidence>
<dbReference type="SUPFAM" id="SSF81995">
    <property type="entry name" value="beta-sandwich domain of Sec23/24"/>
    <property type="match status" value="1"/>
</dbReference>
<keyword evidence="10" id="KW-0333">Golgi apparatus</keyword>
<dbReference type="EMBL" id="OU892287">
    <property type="protein sequence ID" value="CAG9761926.1"/>
    <property type="molecule type" value="Genomic_DNA"/>
</dbReference>
<feature type="domain" description="Sec23/Sec24 beta-sandwich" evidence="18">
    <location>
        <begin position="793"/>
        <end position="876"/>
    </location>
</feature>
<dbReference type="CDD" id="cd01479">
    <property type="entry name" value="Sec24-like"/>
    <property type="match status" value="1"/>
</dbReference>
<evidence type="ECO:0000259" key="17">
    <source>
        <dbReference type="Pfam" id="PF04815"/>
    </source>
</evidence>
<dbReference type="InterPro" id="IPR012990">
    <property type="entry name" value="Beta-sandwich_Sec23_24"/>
</dbReference>
<evidence type="ECO:0000259" key="15">
    <source>
        <dbReference type="Pfam" id="PF04810"/>
    </source>
</evidence>
<dbReference type="Proteomes" id="UP001152799">
    <property type="component" value="Chromosome 11"/>
</dbReference>
<dbReference type="Gene3D" id="3.40.20.10">
    <property type="entry name" value="Severin"/>
    <property type="match status" value="1"/>
</dbReference>
<feature type="domain" description="Gelsolin-like" evidence="14">
    <location>
        <begin position="1016"/>
        <end position="1090"/>
    </location>
</feature>
<accession>A0A9N9MH03</accession>
<keyword evidence="8" id="KW-0931">ER-Golgi transport</keyword>
<dbReference type="InterPro" id="IPR036465">
    <property type="entry name" value="vWFA_dom_sf"/>
</dbReference>
<evidence type="ECO:0000313" key="20">
    <source>
        <dbReference type="Proteomes" id="UP001152799"/>
    </source>
</evidence>
<keyword evidence="7" id="KW-0256">Endoplasmic reticulum</keyword>
<evidence type="ECO:0000256" key="8">
    <source>
        <dbReference type="ARBA" id="ARBA00022892"/>
    </source>
</evidence>
<feature type="compositionally biased region" description="Polar residues" evidence="13">
    <location>
        <begin position="205"/>
        <end position="221"/>
    </location>
</feature>
<dbReference type="Pfam" id="PF00626">
    <property type="entry name" value="Gelsolin"/>
    <property type="match status" value="1"/>
</dbReference>
<dbReference type="Gene3D" id="1.20.120.730">
    <property type="entry name" value="Sec23/Sec24 helical domain"/>
    <property type="match status" value="1"/>
</dbReference>
<feature type="compositionally biased region" description="Low complexity" evidence="13">
    <location>
        <begin position="222"/>
        <end position="239"/>
    </location>
</feature>
<feature type="domain" description="Sec23/Sec24 trunk" evidence="16">
    <location>
        <begin position="551"/>
        <end position="788"/>
    </location>
</feature>
<sequence length="1143" mass="126705">MAEPNGVAMQQQQATKPQYQFNGIHSNHSSRGASPASQLPPIRGNIPMSQLPPSRGPIDAVTQKIGQLSVSGQNTPNISPNKLKTSTPNPEGIQNHRPVFSENPSPVVPSNMESVPLNDNGSSDIANRNLPAPQNALNSNIFTSSNQRTHLSGGIPPTQQNVLPNRPQVNLPSTSNVIGQNYFSQPNNVPQVLQNQNMPPQNQMFSSSQSGQVLQNKNMSPQNQMFSSSQSGQSVSNFGPSAVAAAFPSQIRPPTMNPQQQNFAQYPQQVKPTTQPPSQPQFRGVQQPPQFNTGLPARTSPYNQLGQGQVLQPPTQRLNPQINYNAGPVAAPPPSLNGPSTLPPRAALASNRYPTNMPQQQQQPPANNMQNLSYPNQQYTAQQPGVVQTGFNRLWGSEHHDLLQLPNILPPTKIPAPQINLGQEQLNQANCSAEVFRCTVTKIPETAGLLQKSRLPLGLLIHPFKDLSYLPVIQCNVIVRCRSCRTYINPFVYFVDTKRWKCNLCFRVNELPEEFQYDPVTKTYGDPSRRPEIKSSTIEYIAPAEYMLRPPQPAVYLFLLDVSRLAFESGYLEVLCNVLLEELKNLPGDARTQIGFLAYDSALHFFSLAEGLNQPHEMTILDIDDVFLPTPDNLLVNLKDRMEMVEDLLKLLPQRFSNTFDGNSALGAALQVAHKMMGATGGRVSVFQSSLPNTGPGAVTAREDPSQRSTAETPLLNPVNDFYKRLALECSGQQIAVDLFVVNSQYVDMATISGISRFSGGSIHHFPLFKSTRPLAVDSFQKDLRRYLTRKIGFEAVMRVRCTRGLAIHTFHGNFFVRSTDLLSLPNINPDSAFGMQVAIEETLTDTQQISFQAALLYTSSKGERRIRVHTLCLPLANTLQDVINSADQQCIVGLLGKMAVDRSMQSSLSDAREAFINAAVDQLTAYKFSLNMGNSTNGLLAPECLKLLPLFIAAILKHPAFRIGTATRLDDRVKAMIDMKTLPLPLLMQQIYPDLYPIHNLELQEVILNGEEEPVPLPPRLHLSSRCLENKGAFLMDCGDHMMILVGPNVSREFLNGALGVDDYQSINDGMLEIPVLDNLANQRLHQFINYLNDEKPYNVSLQIIRDNSPNRGVFLEKLIEDRLENSLSYHEFLQHLKTQVK</sequence>
<dbReference type="GO" id="GO:0030127">
    <property type="term" value="C:COPII vesicle coat"/>
    <property type="evidence" value="ECO:0007669"/>
    <property type="project" value="InterPro"/>
</dbReference>
<dbReference type="GO" id="GO:0000139">
    <property type="term" value="C:Golgi membrane"/>
    <property type="evidence" value="ECO:0007669"/>
    <property type="project" value="UniProtKB-SubCell"/>
</dbReference>
<dbReference type="GO" id="GO:0000149">
    <property type="term" value="F:SNARE binding"/>
    <property type="evidence" value="ECO:0007669"/>
    <property type="project" value="TreeGrafter"/>
</dbReference>
<evidence type="ECO:0000259" key="18">
    <source>
        <dbReference type="Pfam" id="PF08033"/>
    </source>
</evidence>
<evidence type="ECO:0000256" key="7">
    <source>
        <dbReference type="ARBA" id="ARBA00022824"/>
    </source>
</evidence>
<comment type="similarity">
    <text evidence="4">Belongs to the SEC23/SEC24 family. SEC24 subfamily.</text>
</comment>
<dbReference type="SUPFAM" id="SSF53300">
    <property type="entry name" value="vWA-like"/>
    <property type="match status" value="1"/>
</dbReference>
<dbReference type="Gene3D" id="2.30.30.380">
    <property type="entry name" value="Zn-finger domain of Sec23/24"/>
    <property type="match status" value="1"/>
</dbReference>
<keyword evidence="11" id="KW-0472">Membrane</keyword>
<dbReference type="PANTHER" id="PTHR13803:SF39">
    <property type="entry name" value="SECRETORY 24AB, ISOFORM A"/>
    <property type="match status" value="1"/>
</dbReference>
<proteinExistence type="inferred from homology"/>
<name>A0A9N9MH03_9CUCU</name>
<feature type="region of interest" description="Disordered" evidence="13">
    <location>
        <begin position="1"/>
        <end position="57"/>
    </location>
</feature>